<feature type="transmembrane region" description="Helical" evidence="6">
    <location>
        <begin position="5"/>
        <end position="22"/>
    </location>
</feature>
<evidence type="ECO:0000313" key="9">
    <source>
        <dbReference type="Proteomes" id="UP001429984"/>
    </source>
</evidence>
<evidence type="ECO:0000256" key="3">
    <source>
        <dbReference type="ARBA" id="ARBA00022692"/>
    </source>
</evidence>
<accession>A0ABS0B7N9</accession>
<dbReference type="InterPro" id="IPR001763">
    <property type="entry name" value="Rhodanese-like_dom"/>
</dbReference>
<keyword evidence="9" id="KW-1185">Reference proteome</keyword>
<dbReference type="EMBL" id="JADLZT010000002">
    <property type="protein sequence ID" value="MBF6023130.1"/>
    <property type="molecule type" value="Genomic_DNA"/>
</dbReference>
<dbReference type="RefSeq" id="WP_194929732.1">
    <property type="nucleotide sequence ID" value="NZ_JADLZT010000002.1"/>
</dbReference>
<evidence type="ECO:0000256" key="1">
    <source>
        <dbReference type="ARBA" id="ARBA00004651"/>
    </source>
</evidence>
<evidence type="ECO:0000313" key="8">
    <source>
        <dbReference type="EMBL" id="MBF6023130.1"/>
    </source>
</evidence>
<dbReference type="SUPFAM" id="SSF52821">
    <property type="entry name" value="Rhodanese/Cell cycle control phosphatase"/>
    <property type="match status" value="1"/>
</dbReference>
<dbReference type="Proteomes" id="UP001429984">
    <property type="component" value="Unassembled WGS sequence"/>
</dbReference>
<proteinExistence type="predicted"/>
<protein>
    <submittedName>
        <fullName evidence="8">Sulfurtransferase</fullName>
    </submittedName>
</protein>
<dbReference type="PANTHER" id="PTHR42709:SF6">
    <property type="entry name" value="UNDECAPRENYL PHOSPHATE TRANSPORTER A"/>
    <property type="match status" value="1"/>
</dbReference>
<dbReference type="PROSITE" id="PS50206">
    <property type="entry name" value="RHODANESE_3"/>
    <property type="match status" value="1"/>
</dbReference>
<evidence type="ECO:0000256" key="2">
    <source>
        <dbReference type="ARBA" id="ARBA00022475"/>
    </source>
</evidence>
<comment type="caution">
    <text evidence="8">The sequence shown here is derived from an EMBL/GenBank/DDBJ whole genome shotgun (WGS) entry which is preliminary data.</text>
</comment>
<keyword evidence="5 6" id="KW-0472">Membrane</keyword>
<evidence type="ECO:0000256" key="5">
    <source>
        <dbReference type="ARBA" id="ARBA00023136"/>
    </source>
</evidence>
<dbReference type="Gene3D" id="3.40.250.10">
    <property type="entry name" value="Rhodanese-like domain"/>
    <property type="match status" value="1"/>
</dbReference>
<feature type="transmembrane region" description="Helical" evidence="6">
    <location>
        <begin position="49"/>
        <end position="70"/>
    </location>
</feature>
<feature type="transmembrane region" description="Helical" evidence="6">
    <location>
        <begin position="174"/>
        <end position="192"/>
    </location>
</feature>
<dbReference type="InterPro" id="IPR051311">
    <property type="entry name" value="DedA_domain"/>
</dbReference>
<organism evidence="8 9">
    <name type="scientific">Lysobacter niastensis</name>
    <dbReference type="NCBI Taxonomy" id="380629"/>
    <lineage>
        <taxon>Bacteria</taxon>
        <taxon>Pseudomonadati</taxon>
        <taxon>Pseudomonadota</taxon>
        <taxon>Gammaproteobacteria</taxon>
        <taxon>Lysobacterales</taxon>
        <taxon>Lysobacteraceae</taxon>
        <taxon>Lysobacter</taxon>
    </lineage>
</organism>
<keyword evidence="4 6" id="KW-1133">Transmembrane helix</keyword>
<comment type="subcellular location">
    <subcellularLocation>
        <location evidence="1">Cell membrane</location>
        <topology evidence="1">Multi-pass membrane protein</topology>
    </subcellularLocation>
</comment>
<dbReference type="InterPro" id="IPR036873">
    <property type="entry name" value="Rhodanese-like_dom_sf"/>
</dbReference>
<dbReference type="PANTHER" id="PTHR42709">
    <property type="entry name" value="ALKALINE PHOSPHATASE LIKE PROTEIN"/>
    <property type="match status" value="1"/>
</dbReference>
<gene>
    <name evidence="8" type="ORF">IU514_03715</name>
</gene>
<feature type="transmembrane region" description="Helical" evidence="6">
    <location>
        <begin position="135"/>
        <end position="154"/>
    </location>
</feature>
<sequence length="309" mass="33281">MDTLLYLIATYGLLVVAVSVFFDQGGIPVPAYPPIIVTTSMAAQAGESVLPILAVATAAAVAADWFWFIGGRRLGARLVRLMCKLSLSPDSCVLRTRGIYGRWGPVSLTVAKFVPGFAAVATTMAGETGVSTRRFLLFDGIGAVLWSGLAVAIGVAFKDVVGSVLLQLDELGRYGLMLVLVAIVGFVLWKWLNRHRVLRQLRMARITPDELHEMIENGGSPLILDVRAADQRERTGWIPGAVFVNSVRDVELAAQEQVIIYCDCPNELSAAVLARELQKRGFGRVRPLAGGFTAWRDAGRAVALSSQAG</sequence>
<keyword evidence="2" id="KW-1003">Cell membrane</keyword>
<evidence type="ECO:0000256" key="6">
    <source>
        <dbReference type="SAM" id="Phobius"/>
    </source>
</evidence>
<dbReference type="SMART" id="SM00450">
    <property type="entry name" value="RHOD"/>
    <property type="match status" value="1"/>
</dbReference>
<name>A0ABS0B7N9_9GAMM</name>
<reference evidence="8 9" key="1">
    <citation type="submission" date="2020-11" db="EMBL/GenBank/DDBJ databases">
        <title>Draft Genome Sequence and Secondary Metabolite Biosynthetic Potential of the Lysobacter niastensis Type strain DSM 18481.</title>
        <authorList>
            <person name="Turrini P."/>
            <person name="Artuso I."/>
            <person name="Tescari M."/>
            <person name="Lugli G.A."/>
            <person name="Frangipani E."/>
            <person name="Ventura M."/>
            <person name="Visca P."/>
        </authorList>
    </citation>
    <scope>NUCLEOTIDE SEQUENCE [LARGE SCALE GENOMIC DNA]</scope>
    <source>
        <strain evidence="8 9">DSM 18481</strain>
    </source>
</reference>
<evidence type="ECO:0000259" key="7">
    <source>
        <dbReference type="PROSITE" id="PS50206"/>
    </source>
</evidence>
<feature type="domain" description="Rhodanese" evidence="7">
    <location>
        <begin position="217"/>
        <end position="304"/>
    </location>
</feature>
<dbReference type="Pfam" id="PF00581">
    <property type="entry name" value="Rhodanese"/>
    <property type="match status" value="1"/>
</dbReference>
<evidence type="ECO:0000256" key="4">
    <source>
        <dbReference type="ARBA" id="ARBA00022989"/>
    </source>
</evidence>
<keyword evidence="3 6" id="KW-0812">Transmembrane</keyword>